<comment type="caution">
    <text evidence="3">The sequence shown here is derived from an EMBL/GenBank/DDBJ whole genome shotgun (WGS) entry which is preliminary data.</text>
</comment>
<feature type="region of interest" description="Disordered" evidence="1">
    <location>
        <begin position="551"/>
        <end position="581"/>
    </location>
</feature>
<accession>A0A6A6M840</accession>
<dbReference type="Pfam" id="PF07727">
    <property type="entry name" value="RVT_2"/>
    <property type="match status" value="1"/>
</dbReference>
<dbReference type="InterPro" id="IPR013103">
    <property type="entry name" value="RVT_2"/>
</dbReference>
<name>A0A6A6M840_HEVBR</name>
<feature type="domain" description="Reverse transcriptase Ty1/copia-type" evidence="2">
    <location>
        <begin position="1"/>
        <end position="75"/>
    </location>
</feature>
<proteinExistence type="predicted"/>
<feature type="compositionally biased region" description="Basic residues" evidence="1">
    <location>
        <begin position="564"/>
        <end position="573"/>
    </location>
</feature>
<dbReference type="EMBL" id="JAAGAX010000006">
    <property type="protein sequence ID" value="KAF2309832.1"/>
    <property type="molecule type" value="Genomic_DNA"/>
</dbReference>
<reference evidence="3 4" key="1">
    <citation type="journal article" date="2020" name="Mol. Plant">
        <title>The Chromosome-Based Rubber Tree Genome Provides New Insights into Spurge Genome Evolution and Rubber Biosynthesis.</title>
        <authorList>
            <person name="Liu J."/>
            <person name="Shi C."/>
            <person name="Shi C.C."/>
            <person name="Li W."/>
            <person name="Zhang Q.J."/>
            <person name="Zhang Y."/>
            <person name="Li K."/>
            <person name="Lu H.F."/>
            <person name="Shi C."/>
            <person name="Zhu S.T."/>
            <person name="Xiao Z.Y."/>
            <person name="Nan H."/>
            <person name="Yue Y."/>
            <person name="Zhu X.G."/>
            <person name="Wu Y."/>
            <person name="Hong X.N."/>
            <person name="Fan G.Y."/>
            <person name="Tong Y."/>
            <person name="Zhang D."/>
            <person name="Mao C.L."/>
            <person name="Liu Y.L."/>
            <person name="Hao S.J."/>
            <person name="Liu W.Q."/>
            <person name="Lv M.Q."/>
            <person name="Zhang H.B."/>
            <person name="Liu Y."/>
            <person name="Hu-Tang G.R."/>
            <person name="Wang J.P."/>
            <person name="Wang J.H."/>
            <person name="Sun Y.H."/>
            <person name="Ni S.B."/>
            <person name="Chen W.B."/>
            <person name="Zhang X.C."/>
            <person name="Jiao Y.N."/>
            <person name="Eichler E.E."/>
            <person name="Li G.H."/>
            <person name="Liu X."/>
            <person name="Gao L.Z."/>
        </authorList>
    </citation>
    <scope>NUCLEOTIDE SEQUENCE [LARGE SCALE GENOMIC DNA]</scope>
    <source>
        <strain evidence="4">cv. GT1</strain>
        <tissue evidence="3">Leaf</tissue>
    </source>
</reference>
<protein>
    <recommendedName>
        <fullName evidence="2">Reverse transcriptase Ty1/copia-type domain-containing protein</fullName>
    </recommendedName>
</protein>
<dbReference type="Proteomes" id="UP000467840">
    <property type="component" value="Chromosome 14"/>
</dbReference>
<evidence type="ECO:0000313" key="3">
    <source>
        <dbReference type="EMBL" id="KAF2309832.1"/>
    </source>
</evidence>
<organism evidence="3 4">
    <name type="scientific">Hevea brasiliensis</name>
    <name type="common">Para rubber tree</name>
    <name type="synonym">Siphonia brasiliensis</name>
    <dbReference type="NCBI Taxonomy" id="3981"/>
    <lineage>
        <taxon>Eukaryota</taxon>
        <taxon>Viridiplantae</taxon>
        <taxon>Streptophyta</taxon>
        <taxon>Embryophyta</taxon>
        <taxon>Tracheophyta</taxon>
        <taxon>Spermatophyta</taxon>
        <taxon>Magnoliopsida</taxon>
        <taxon>eudicotyledons</taxon>
        <taxon>Gunneridae</taxon>
        <taxon>Pentapetalae</taxon>
        <taxon>rosids</taxon>
        <taxon>fabids</taxon>
        <taxon>Malpighiales</taxon>
        <taxon>Euphorbiaceae</taxon>
        <taxon>Crotonoideae</taxon>
        <taxon>Micrandreae</taxon>
        <taxon>Hevea</taxon>
    </lineage>
</organism>
<evidence type="ECO:0000259" key="2">
    <source>
        <dbReference type="Pfam" id="PF07727"/>
    </source>
</evidence>
<dbReference type="AlphaFoldDB" id="A0A6A6M840"/>
<gene>
    <name evidence="3" type="ORF">GH714_005314</name>
</gene>
<sequence>MLIIGQNVSRINSFKKKLSKSFAMKDLVPAKEIPAMKIIRDKNAKKIWLLQNKNIKKVLQKFNIEKAKAVNCPIVNHFSLSSKQSCSIDEKKEQLDKIPYGFAVRSLNTPFTNKEKEEMDKVSYTLTIRSLNSLFTNEEKEEMNEVLQSRQGMSSGGLTIKELNDFDSLALSETVYSATHGLFDFLVDTIGNESTIVVKGLRRNKLLRVLEPGHIVVKGHDLGARRTCHPIFVAPRSPKYFVLEAARMEANWCVSNSGRGNGILIGRVYCGKLAFVTAIAWVLKWTWTLHGLVHVGFVPFAWQVCMQCGSGVLPRGARWPMLIAHGVVHVKDMHGNVRLVVGCRESWCEIGDRVIRGTFEADLLGGSKCRTGLGGFWMRKISTRDSWYQSSKIEQCLAKMAETSNKMQAESDKAQVVQEDSSLVRQSVVGMSKVLPKFMSSSRMREEFGSIEMRLDKVEGHLSREQAIVDRIEDHLIRGDDRFEELGSRVSELGEGLEETRGELQAALKETRDKLGRTVARGSEAVEGRNGVAQEIGDPREWDQSSLYTLSPYGKGGETQARRIQGRRKRGKKDFHSRGEDRRGSRAVLKCFRCRGPHKKKDCPKRAVVLAKGKEPELPTPPSEPASVESLQCCSLGAMGLVRPSEVPSSDGERTVA</sequence>
<evidence type="ECO:0000256" key="1">
    <source>
        <dbReference type="SAM" id="MobiDB-lite"/>
    </source>
</evidence>
<keyword evidence="4" id="KW-1185">Reference proteome</keyword>
<evidence type="ECO:0000313" key="4">
    <source>
        <dbReference type="Proteomes" id="UP000467840"/>
    </source>
</evidence>